<organism evidence="2 3">
    <name type="scientific">Flavobacterium succinicans</name>
    <dbReference type="NCBI Taxonomy" id="29536"/>
    <lineage>
        <taxon>Bacteria</taxon>
        <taxon>Pseudomonadati</taxon>
        <taxon>Bacteroidota</taxon>
        <taxon>Flavobacteriia</taxon>
        <taxon>Flavobacteriales</taxon>
        <taxon>Flavobacteriaceae</taxon>
        <taxon>Flavobacterium</taxon>
    </lineage>
</organism>
<dbReference type="AlphaFoldDB" id="A0A199XPH0"/>
<feature type="compositionally biased region" description="Basic and acidic residues" evidence="1">
    <location>
        <begin position="58"/>
        <end position="69"/>
    </location>
</feature>
<evidence type="ECO:0000256" key="1">
    <source>
        <dbReference type="SAM" id="MobiDB-lite"/>
    </source>
</evidence>
<evidence type="ECO:0000313" key="2">
    <source>
        <dbReference type="EMBL" id="OAZ03545.1"/>
    </source>
</evidence>
<name>A0A199XPH0_9FLAO</name>
<proteinExistence type="predicted"/>
<keyword evidence="3" id="KW-1185">Reference proteome</keyword>
<dbReference type="Proteomes" id="UP000093807">
    <property type="component" value="Unassembled WGS sequence"/>
</dbReference>
<dbReference type="RefSeq" id="WP_064715631.1">
    <property type="nucleotide sequence ID" value="NZ_JMTM01000053.1"/>
</dbReference>
<dbReference type="PATRIC" id="fig|29536.5.peg.1909"/>
<sequence>MNKVTSFIFLLVLFNLVGCNGNDSEKEDNTSQEQNSNTVIITENESSAKSGNTITSKNESRSSSRKNESKTLIENVKSIIEPSGLVLEKKINSPLKDLFEHGQIGKTYTKKELIENFNFPKESLGLVKKVTYTGQHTLYFYWGSTWFVERISDAKFKNGILTFDIKENKTILKGGAIGIKHNKKIHTELIIKNGNAYIPSVKGYYWEIKKQ</sequence>
<feature type="compositionally biased region" description="Polar residues" evidence="1">
    <location>
        <begin position="41"/>
        <end position="55"/>
    </location>
</feature>
<dbReference type="EMBL" id="JMTM01000053">
    <property type="protein sequence ID" value="OAZ03545.1"/>
    <property type="molecule type" value="Genomic_DNA"/>
</dbReference>
<evidence type="ECO:0000313" key="3">
    <source>
        <dbReference type="Proteomes" id="UP000093807"/>
    </source>
</evidence>
<gene>
    <name evidence="2" type="ORF">FLB_18210</name>
</gene>
<feature type="region of interest" description="Disordered" evidence="1">
    <location>
        <begin position="41"/>
        <end position="69"/>
    </location>
</feature>
<reference evidence="2 3" key="1">
    <citation type="submission" date="2016-06" db="EMBL/GenBank/DDBJ databases">
        <title>Draft genome sequence of Flavobacterium succinicans strain DD5b.</title>
        <authorList>
            <person name="Poehlein A."/>
            <person name="Daniel R."/>
            <person name="Simeonova D.D."/>
        </authorList>
    </citation>
    <scope>NUCLEOTIDE SEQUENCE [LARGE SCALE GENOMIC DNA]</scope>
    <source>
        <strain evidence="2 3">DD5b</strain>
    </source>
</reference>
<comment type="caution">
    <text evidence="2">The sequence shown here is derived from an EMBL/GenBank/DDBJ whole genome shotgun (WGS) entry which is preliminary data.</text>
</comment>
<dbReference type="OrthoDB" id="1346014at2"/>
<accession>A0A199XPH0</accession>
<protein>
    <submittedName>
        <fullName evidence="2">Uncharacterized protein</fullName>
    </submittedName>
</protein>